<sequence>MGEAMLRLSPLGYRRLEQADRFEINVGGSELNVAAGISRLGLSSSWISKLPNNPLGRMVANKAREHGVDTSQIVWTNEGRVGIYYLELGSAPRASSVIYDRGSSTVSKLTPGEVNWQMAFKGARLFHVSGITPALSKGCAEVVGESIREAKNQGCQISFDINYRARLWSPEEARRCLSKLLGEVDIIITTQFDAEEVFGLKDSYEEVARKLKEMFNPSVVVITLREVKTVLTGGWRSIALADKLYTGKSYDIEIIDRVGAGDAYTAGFLYGYLSGDIEKGISFGDAMAALQQTIPGDLSWFSLKEVEKHLGGKDFRIQR</sequence>
<dbReference type="Gene3D" id="3.40.1190.20">
    <property type="match status" value="1"/>
</dbReference>
<dbReference type="EMBL" id="SOJT01000014">
    <property type="protein sequence ID" value="TET30866.1"/>
    <property type="molecule type" value="Genomic_DNA"/>
</dbReference>
<proteinExistence type="inferred from homology"/>
<gene>
    <name evidence="5" type="ORF">E3J68_00255</name>
</gene>
<dbReference type="GO" id="GO:0016301">
    <property type="term" value="F:kinase activity"/>
    <property type="evidence" value="ECO:0007669"/>
    <property type="project" value="UniProtKB-KW"/>
</dbReference>
<evidence type="ECO:0000259" key="4">
    <source>
        <dbReference type="Pfam" id="PF00294"/>
    </source>
</evidence>
<protein>
    <submittedName>
        <fullName evidence="5">Sugar kinase</fullName>
    </submittedName>
</protein>
<feature type="domain" description="Carbohydrate kinase PfkB" evidence="4">
    <location>
        <begin position="2"/>
        <end position="291"/>
    </location>
</feature>
<comment type="similarity">
    <text evidence="1">Belongs to the carbohydrate kinase PfkB family.</text>
</comment>
<keyword evidence="3 5" id="KW-0418">Kinase</keyword>
<evidence type="ECO:0000256" key="2">
    <source>
        <dbReference type="ARBA" id="ARBA00022679"/>
    </source>
</evidence>
<dbReference type="InterPro" id="IPR011611">
    <property type="entry name" value="PfkB_dom"/>
</dbReference>
<dbReference type="SUPFAM" id="SSF53613">
    <property type="entry name" value="Ribokinase-like"/>
    <property type="match status" value="1"/>
</dbReference>
<evidence type="ECO:0000256" key="1">
    <source>
        <dbReference type="ARBA" id="ARBA00010688"/>
    </source>
</evidence>
<keyword evidence="2" id="KW-0808">Transferase</keyword>
<dbReference type="Proteomes" id="UP000316517">
    <property type="component" value="Unassembled WGS sequence"/>
</dbReference>
<dbReference type="PANTHER" id="PTHR43320">
    <property type="entry name" value="SUGAR KINASE"/>
    <property type="match status" value="1"/>
</dbReference>
<dbReference type="InterPro" id="IPR052700">
    <property type="entry name" value="Carb_kinase_PfkB-like"/>
</dbReference>
<dbReference type="Pfam" id="PF00294">
    <property type="entry name" value="PfkB"/>
    <property type="match status" value="1"/>
</dbReference>
<dbReference type="PANTHER" id="PTHR43320:SF2">
    <property type="entry name" value="2-DEHYDRO-3-DEOXYGLUCONOKINASE_2-DEHYDRO-3-DEOXYGALACTONOKINASE"/>
    <property type="match status" value="1"/>
</dbReference>
<evidence type="ECO:0000313" key="6">
    <source>
        <dbReference type="Proteomes" id="UP000316517"/>
    </source>
</evidence>
<name>A0A523TKL4_UNCAE</name>
<dbReference type="InterPro" id="IPR029056">
    <property type="entry name" value="Ribokinase-like"/>
</dbReference>
<evidence type="ECO:0000256" key="3">
    <source>
        <dbReference type="ARBA" id="ARBA00022777"/>
    </source>
</evidence>
<dbReference type="CDD" id="cd01166">
    <property type="entry name" value="KdgK"/>
    <property type="match status" value="1"/>
</dbReference>
<comment type="caution">
    <text evidence="5">The sequence shown here is derived from an EMBL/GenBank/DDBJ whole genome shotgun (WGS) entry which is preliminary data.</text>
</comment>
<dbReference type="AlphaFoldDB" id="A0A523TKL4"/>
<reference evidence="5 6" key="1">
    <citation type="submission" date="2019-03" db="EMBL/GenBank/DDBJ databases">
        <title>Metabolic potential of uncultured bacteria and archaea associated with petroleum seepage in deep-sea sediments.</title>
        <authorList>
            <person name="Dong X."/>
            <person name="Hubert C."/>
        </authorList>
    </citation>
    <scope>NUCLEOTIDE SEQUENCE [LARGE SCALE GENOMIC DNA]</scope>
    <source>
        <strain evidence="5">E44_bin3</strain>
    </source>
</reference>
<organism evidence="5 6">
    <name type="scientific">Aerophobetes bacterium</name>
    <dbReference type="NCBI Taxonomy" id="2030807"/>
    <lineage>
        <taxon>Bacteria</taxon>
        <taxon>Candidatus Aerophobota</taxon>
    </lineage>
</organism>
<accession>A0A523TKL4</accession>
<evidence type="ECO:0000313" key="5">
    <source>
        <dbReference type="EMBL" id="TET30866.1"/>
    </source>
</evidence>